<protein>
    <submittedName>
        <fullName evidence="1">Uncharacterized protein</fullName>
    </submittedName>
</protein>
<proteinExistence type="predicted"/>
<evidence type="ECO:0000313" key="2">
    <source>
        <dbReference type="Proteomes" id="UP000314294"/>
    </source>
</evidence>
<organism evidence="1 2">
    <name type="scientific">Liparis tanakae</name>
    <name type="common">Tanaka's snailfish</name>
    <dbReference type="NCBI Taxonomy" id="230148"/>
    <lineage>
        <taxon>Eukaryota</taxon>
        <taxon>Metazoa</taxon>
        <taxon>Chordata</taxon>
        <taxon>Craniata</taxon>
        <taxon>Vertebrata</taxon>
        <taxon>Euteleostomi</taxon>
        <taxon>Actinopterygii</taxon>
        <taxon>Neopterygii</taxon>
        <taxon>Teleostei</taxon>
        <taxon>Neoteleostei</taxon>
        <taxon>Acanthomorphata</taxon>
        <taxon>Eupercaria</taxon>
        <taxon>Perciformes</taxon>
        <taxon>Cottioidei</taxon>
        <taxon>Cottales</taxon>
        <taxon>Liparidae</taxon>
        <taxon>Liparis</taxon>
    </lineage>
</organism>
<gene>
    <name evidence="1" type="ORF">EYF80_039881</name>
</gene>
<keyword evidence="2" id="KW-1185">Reference proteome</keyword>
<accession>A0A4Z2G9G2</accession>
<sequence>MAVAVFFQNMCLKAVTLCHNDSRKRGGSRMRLAAWSIAAGPRPASQDAGEAIHVNVSESCSGREREESLCLE</sequence>
<comment type="caution">
    <text evidence="1">The sequence shown here is derived from an EMBL/GenBank/DDBJ whole genome shotgun (WGS) entry which is preliminary data.</text>
</comment>
<reference evidence="1 2" key="1">
    <citation type="submission" date="2019-03" db="EMBL/GenBank/DDBJ databases">
        <title>First draft genome of Liparis tanakae, snailfish: a comprehensive survey of snailfish specific genes.</title>
        <authorList>
            <person name="Kim W."/>
            <person name="Song I."/>
            <person name="Jeong J.-H."/>
            <person name="Kim D."/>
            <person name="Kim S."/>
            <person name="Ryu S."/>
            <person name="Song J.Y."/>
            <person name="Lee S.K."/>
        </authorList>
    </citation>
    <scope>NUCLEOTIDE SEQUENCE [LARGE SCALE GENOMIC DNA]</scope>
    <source>
        <tissue evidence="1">Muscle</tissue>
    </source>
</reference>
<dbReference type="Proteomes" id="UP000314294">
    <property type="component" value="Unassembled WGS sequence"/>
</dbReference>
<name>A0A4Z2G9G2_9TELE</name>
<dbReference type="AlphaFoldDB" id="A0A4Z2G9G2"/>
<dbReference type="EMBL" id="SRLO01000637">
    <property type="protein sequence ID" value="TNN49891.1"/>
    <property type="molecule type" value="Genomic_DNA"/>
</dbReference>
<evidence type="ECO:0000313" key="1">
    <source>
        <dbReference type="EMBL" id="TNN49891.1"/>
    </source>
</evidence>